<name>A0ABU6TMB4_9FABA</name>
<evidence type="ECO:0000313" key="1">
    <source>
        <dbReference type="EMBL" id="MED6149940.1"/>
    </source>
</evidence>
<sequence length="72" mass="8250">MDCLVYQELNLDDHHQEEGWPPRRLLSTGITSRAVPMAQPSVEVSRSLALFRNIHEQQRCCVPTAELSDDCR</sequence>
<protein>
    <submittedName>
        <fullName evidence="1">Uncharacterized protein</fullName>
    </submittedName>
</protein>
<gene>
    <name evidence="1" type="ORF">PIB30_067401</name>
</gene>
<keyword evidence="2" id="KW-1185">Reference proteome</keyword>
<feature type="non-terminal residue" evidence="1">
    <location>
        <position position="72"/>
    </location>
</feature>
<dbReference type="EMBL" id="JASCZI010091324">
    <property type="protein sequence ID" value="MED6149940.1"/>
    <property type="molecule type" value="Genomic_DNA"/>
</dbReference>
<organism evidence="1 2">
    <name type="scientific">Stylosanthes scabra</name>
    <dbReference type="NCBI Taxonomy" id="79078"/>
    <lineage>
        <taxon>Eukaryota</taxon>
        <taxon>Viridiplantae</taxon>
        <taxon>Streptophyta</taxon>
        <taxon>Embryophyta</taxon>
        <taxon>Tracheophyta</taxon>
        <taxon>Spermatophyta</taxon>
        <taxon>Magnoliopsida</taxon>
        <taxon>eudicotyledons</taxon>
        <taxon>Gunneridae</taxon>
        <taxon>Pentapetalae</taxon>
        <taxon>rosids</taxon>
        <taxon>fabids</taxon>
        <taxon>Fabales</taxon>
        <taxon>Fabaceae</taxon>
        <taxon>Papilionoideae</taxon>
        <taxon>50 kb inversion clade</taxon>
        <taxon>dalbergioids sensu lato</taxon>
        <taxon>Dalbergieae</taxon>
        <taxon>Pterocarpus clade</taxon>
        <taxon>Stylosanthes</taxon>
    </lineage>
</organism>
<accession>A0ABU6TMB4</accession>
<comment type="caution">
    <text evidence="1">The sequence shown here is derived from an EMBL/GenBank/DDBJ whole genome shotgun (WGS) entry which is preliminary data.</text>
</comment>
<proteinExistence type="predicted"/>
<reference evidence="1 2" key="1">
    <citation type="journal article" date="2023" name="Plants (Basel)">
        <title>Bridging the Gap: Combining Genomics and Transcriptomics Approaches to Understand Stylosanthes scabra, an Orphan Legume from the Brazilian Caatinga.</title>
        <authorList>
            <person name="Ferreira-Neto J.R.C."/>
            <person name="da Silva M.D."/>
            <person name="Binneck E."/>
            <person name="de Melo N.F."/>
            <person name="da Silva R.H."/>
            <person name="de Melo A.L.T.M."/>
            <person name="Pandolfi V."/>
            <person name="Bustamante F.O."/>
            <person name="Brasileiro-Vidal A.C."/>
            <person name="Benko-Iseppon A.M."/>
        </authorList>
    </citation>
    <scope>NUCLEOTIDE SEQUENCE [LARGE SCALE GENOMIC DNA]</scope>
    <source>
        <tissue evidence="1">Leaves</tissue>
    </source>
</reference>
<evidence type="ECO:0000313" key="2">
    <source>
        <dbReference type="Proteomes" id="UP001341840"/>
    </source>
</evidence>
<dbReference type="Proteomes" id="UP001341840">
    <property type="component" value="Unassembled WGS sequence"/>
</dbReference>